<dbReference type="AlphaFoldDB" id="A0A2T0Q2Q0"/>
<keyword evidence="1" id="KW-1133">Transmembrane helix</keyword>
<keyword evidence="1" id="KW-0472">Membrane</keyword>
<organism evidence="4 5">
    <name type="scientific">Allonocardiopsis opalescens</name>
    <dbReference type="NCBI Taxonomy" id="1144618"/>
    <lineage>
        <taxon>Bacteria</taxon>
        <taxon>Bacillati</taxon>
        <taxon>Actinomycetota</taxon>
        <taxon>Actinomycetes</taxon>
        <taxon>Streptosporangiales</taxon>
        <taxon>Allonocardiopsis</taxon>
    </lineage>
</organism>
<accession>A0A2T0Q2Q0</accession>
<feature type="transmembrane region" description="Helical" evidence="1">
    <location>
        <begin position="66"/>
        <end position="86"/>
    </location>
</feature>
<sequence length="300" mass="32275">MAGTESRRPAGLTYPDYPGLYQSADQASLQGQRVYLRAVRARLLLTVAAAVTAALTLAAGPERVDLAAVATALLFVGALAVDTLVLQRQPDRSWYTGRALAESVKTLSWRYAVGGAPFGLQLPPDEADSAFVERLSALRRDLASVQLPPTRAAVISDRLRELRASPPDVRRRAYLADRIGDQQDWYADRSEFHHRQARRYGAVVLALEVAGVACALAKAAGFVDVDLAGIAAAMVAAFAAWSATRQHSTTASAYALATHELGLVRERLRRDSAEADWSAGVADAEAAISREHSTWRSSHG</sequence>
<dbReference type="Proteomes" id="UP000237846">
    <property type="component" value="Unassembled WGS sequence"/>
</dbReference>
<feature type="domain" description="SMODS and SLOG-associating 2TM effector" evidence="3">
    <location>
        <begin position="18"/>
        <end position="171"/>
    </location>
</feature>
<feature type="transmembrane region" description="Helical" evidence="1">
    <location>
        <begin position="43"/>
        <end position="60"/>
    </location>
</feature>
<feature type="transmembrane region" description="Helical" evidence="1">
    <location>
        <begin position="227"/>
        <end position="244"/>
    </location>
</feature>
<dbReference type="RefSeq" id="WP_106247879.1">
    <property type="nucleotide sequence ID" value="NZ_PVZC01000005.1"/>
</dbReference>
<protein>
    <submittedName>
        <fullName evidence="4">Uncharacterized protein DUF4231</fullName>
    </submittedName>
</protein>
<proteinExistence type="predicted"/>
<dbReference type="OrthoDB" id="9806639at2"/>
<dbReference type="NCBIfam" id="NF033634">
    <property type="entry name" value="SLATT_1"/>
    <property type="match status" value="1"/>
</dbReference>
<feature type="domain" description="SMODS and SLOG-associating 2TM effector" evidence="2">
    <location>
        <begin position="174"/>
        <end position="295"/>
    </location>
</feature>
<evidence type="ECO:0000313" key="4">
    <source>
        <dbReference type="EMBL" id="PRX98000.1"/>
    </source>
</evidence>
<evidence type="ECO:0000259" key="3">
    <source>
        <dbReference type="Pfam" id="PF18184"/>
    </source>
</evidence>
<comment type="caution">
    <text evidence="4">The sequence shown here is derived from an EMBL/GenBank/DDBJ whole genome shotgun (WGS) entry which is preliminary data.</text>
</comment>
<dbReference type="NCBIfam" id="NF033610">
    <property type="entry name" value="SLATT_3"/>
    <property type="match status" value="1"/>
</dbReference>
<dbReference type="InterPro" id="IPR041116">
    <property type="entry name" value="SLATT_3"/>
</dbReference>
<dbReference type="Pfam" id="PF18184">
    <property type="entry name" value="SLATT_3"/>
    <property type="match status" value="1"/>
</dbReference>
<feature type="transmembrane region" description="Helical" evidence="1">
    <location>
        <begin position="200"/>
        <end position="221"/>
    </location>
</feature>
<evidence type="ECO:0000313" key="5">
    <source>
        <dbReference type="Proteomes" id="UP000237846"/>
    </source>
</evidence>
<name>A0A2T0Q2Q0_9ACTN</name>
<keyword evidence="5" id="KW-1185">Reference proteome</keyword>
<gene>
    <name evidence="4" type="ORF">CLV72_105353</name>
</gene>
<dbReference type="EMBL" id="PVZC01000005">
    <property type="protein sequence ID" value="PRX98000.1"/>
    <property type="molecule type" value="Genomic_DNA"/>
</dbReference>
<evidence type="ECO:0000259" key="2">
    <source>
        <dbReference type="Pfam" id="PF18181"/>
    </source>
</evidence>
<dbReference type="InterPro" id="IPR040884">
    <property type="entry name" value="SLATT_1"/>
</dbReference>
<keyword evidence="1" id="KW-0812">Transmembrane</keyword>
<reference evidence="4 5" key="1">
    <citation type="submission" date="2018-03" db="EMBL/GenBank/DDBJ databases">
        <title>Genomic Encyclopedia of Archaeal and Bacterial Type Strains, Phase II (KMG-II): from individual species to whole genera.</title>
        <authorList>
            <person name="Goeker M."/>
        </authorList>
    </citation>
    <scope>NUCLEOTIDE SEQUENCE [LARGE SCALE GENOMIC DNA]</scope>
    <source>
        <strain evidence="4 5">DSM 45601</strain>
    </source>
</reference>
<evidence type="ECO:0000256" key="1">
    <source>
        <dbReference type="SAM" id="Phobius"/>
    </source>
</evidence>
<dbReference type="Pfam" id="PF18181">
    <property type="entry name" value="SLATT_1"/>
    <property type="match status" value="1"/>
</dbReference>